<dbReference type="InterPro" id="IPR015421">
    <property type="entry name" value="PyrdxlP-dep_Trfase_major"/>
</dbReference>
<evidence type="ECO:0000313" key="1">
    <source>
        <dbReference type="EMBL" id="KKM96794.1"/>
    </source>
</evidence>
<dbReference type="PANTHER" id="PTHR30244:SF34">
    <property type="entry name" value="DTDP-4-AMINO-4,6-DIDEOXYGALACTOSE TRANSAMINASE"/>
    <property type="match status" value="1"/>
</dbReference>
<dbReference type="EMBL" id="LAZR01005833">
    <property type="protein sequence ID" value="KKM96794.1"/>
    <property type="molecule type" value="Genomic_DNA"/>
</dbReference>
<dbReference type="GO" id="GO:0000271">
    <property type="term" value="P:polysaccharide biosynthetic process"/>
    <property type="evidence" value="ECO:0007669"/>
    <property type="project" value="TreeGrafter"/>
</dbReference>
<dbReference type="Pfam" id="PF01041">
    <property type="entry name" value="DegT_DnrJ_EryC1"/>
    <property type="match status" value="1"/>
</dbReference>
<dbReference type="SUPFAM" id="SSF53383">
    <property type="entry name" value="PLP-dependent transferases"/>
    <property type="match status" value="1"/>
</dbReference>
<dbReference type="InterPro" id="IPR000653">
    <property type="entry name" value="DegT/StrS_aminotransferase"/>
</dbReference>
<dbReference type="PIRSF" id="PIRSF000390">
    <property type="entry name" value="PLP_StrS"/>
    <property type="match status" value="1"/>
</dbReference>
<dbReference type="AlphaFoldDB" id="A0A0F9LP58"/>
<comment type="caution">
    <text evidence="1">The sequence shown here is derived from an EMBL/GenBank/DDBJ whole genome shotgun (WGS) entry which is preliminary data.</text>
</comment>
<dbReference type="Gene3D" id="3.90.1150.10">
    <property type="entry name" value="Aspartate Aminotransferase, domain 1"/>
    <property type="match status" value="1"/>
</dbReference>
<proteinExistence type="predicted"/>
<protein>
    <recommendedName>
        <fullName evidence="2">DegT/DnrJ/EryC1/StrS aminotransferase</fullName>
    </recommendedName>
</protein>
<dbReference type="InterPro" id="IPR015424">
    <property type="entry name" value="PyrdxlP-dep_Trfase"/>
</dbReference>
<gene>
    <name evidence="1" type="ORF">LCGC14_1174490</name>
</gene>
<organism evidence="1">
    <name type="scientific">marine sediment metagenome</name>
    <dbReference type="NCBI Taxonomy" id="412755"/>
    <lineage>
        <taxon>unclassified sequences</taxon>
        <taxon>metagenomes</taxon>
        <taxon>ecological metagenomes</taxon>
    </lineage>
</organism>
<dbReference type="Gene3D" id="3.40.640.10">
    <property type="entry name" value="Type I PLP-dependent aspartate aminotransferase-like (Major domain)"/>
    <property type="match status" value="1"/>
</dbReference>
<sequence>MINLMKNTFYKEEETKKALCEFIRKSEKLSMGLKCKEFEKGFSEYQGRKYSVLYNSGSSANLALIQSLINLGILEKGDSVGFSALTWPTNVMPLIQLGLNPIPIDVSLENLNVNLTNLKKVINHKSSFNFHVSGTSLEEVPIKALFITNLLGFCGDLDKIKEYCREKRIILLEDNCESLGSELKGTKLGNFGLASTFSFFVGHHLSTIEGGMVCTDDKDLYEMLLMVREHGWTRSSSEENKSKLREKFRVDSFYERYTFYSLGYNLRPTEITGFLGCEQLKYINEICNKRNKNFLYYENMTSGNPDLKKLNVSHINFVSNFAYPLIFNDKETLDKNKKIFEGIEIRPIVGGFIVKQPFFKVEGYLTHRPKCPNAEKISEVSFYIPNNPDLTEEELEVICELLK</sequence>
<name>A0A0F9LP58_9ZZZZ</name>
<dbReference type="InterPro" id="IPR015422">
    <property type="entry name" value="PyrdxlP-dep_Trfase_small"/>
</dbReference>
<reference evidence="1" key="1">
    <citation type="journal article" date="2015" name="Nature">
        <title>Complex archaea that bridge the gap between prokaryotes and eukaryotes.</title>
        <authorList>
            <person name="Spang A."/>
            <person name="Saw J.H."/>
            <person name="Jorgensen S.L."/>
            <person name="Zaremba-Niedzwiedzka K."/>
            <person name="Martijn J."/>
            <person name="Lind A.E."/>
            <person name="van Eijk R."/>
            <person name="Schleper C."/>
            <person name="Guy L."/>
            <person name="Ettema T.J."/>
        </authorList>
    </citation>
    <scope>NUCLEOTIDE SEQUENCE</scope>
</reference>
<dbReference type="GO" id="GO:0008483">
    <property type="term" value="F:transaminase activity"/>
    <property type="evidence" value="ECO:0007669"/>
    <property type="project" value="TreeGrafter"/>
</dbReference>
<evidence type="ECO:0008006" key="2">
    <source>
        <dbReference type="Google" id="ProtNLM"/>
    </source>
</evidence>
<accession>A0A0F9LP58</accession>
<dbReference type="PANTHER" id="PTHR30244">
    <property type="entry name" value="TRANSAMINASE"/>
    <property type="match status" value="1"/>
</dbReference>
<dbReference type="GO" id="GO:0030170">
    <property type="term" value="F:pyridoxal phosphate binding"/>
    <property type="evidence" value="ECO:0007669"/>
    <property type="project" value="TreeGrafter"/>
</dbReference>